<dbReference type="GO" id="GO:1990904">
    <property type="term" value="C:ribonucleoprotein complex"/>
    <property type="evidence" value="ECO:0007669"/>
    <property type="project" value="UniProtKB-KW"/>
</dbReference>
<evidence type="ECO:0000313" key="5">
    <source>
        <dbReference type="Proteomes" id="UP001237642"/>
    </source>
</evidence>
<protein>
    <submittedName>
        <fullName evidence="4">Uncharacterized protein</fullName>
    </submittedName>
</protein>
<keyword evidence="5" id="KW-1185">Reference proteome</keyword>
<dbReference type="PANTHER" id="PTHR11830">
    <property type="entry name" value="40S RIBOSOMAL PROTEIN S3A"/>
    <property type="match status" value="1"/>
</dbReference>
<gene>
    <name evidence="4" type="ORF">POM88_023561</name>
</gene>
<dbReference type="EMBL" id="JAUIZM010000005">
    <property type="protein sequence ID" value="KAK1385826.1"/>
    <property type="molecule type" value="Genomic_DNA"/>
</dbReference>
<keyword evidence="2" id="KW-0689">Ribosomal protein</keyword>
<dbReference type="AlphaFoldDB" id="A0AAD8IJ35"/>
<proteinExistence type="predicted"/>
<organism evidence="4 5">
    <name type="scientific">Heracleum sosnowskyi</name>
    <dbReference type="NCBI Taxonomy" id="360622"/>
    <lineage>
        <taxon>Eukaryota</taxon>
        <taxon>Viridiplantae</taxon>
        <taxon>Streptophyta</taxon>
        <taxon>Embryophyta</taxon>
        <taxon>Tracheophyta</taxon>
        <taxon>Spermatophyta</taxon>
        <taxon>Magnoliopsida</taxon>
        <taxon>eudicotyledons</taxon>
        <taxon>Gunneridae</taxon>
        <taxon>Pentapetalae</taxon>
        <taxon>asterids</taxon>
        <taxon>campanulids</taxon>
        <taxon>Apiales</taxon>
        <taxon>Apiaceae</taxon>
        <taxon>Apioideae</taxon>
        <taxon>apioid superclade</taxon>
        <taxon>Tordylieae</taxon>
        <taxon>Tordyliinae</taxon>
        <taxon>Heracleum</taxon>
    </lineage>
</organism>
<evidence type="ECO:0000313" key="4">
    <source>
        <dbReference type="EMBL" id="KAK1385826.1"/>
    </source>
</evidence>
<dbReference type="GO" id="GO:0006412">
    <property type="term" value="P:translation"/>
    <property type="evidence" value="ECO:0007669"/>
    <property type="project" value="InterPro"/>
</dbReference>
<evidence type="ECO:0000256" key="1">
    <source>
        <dbReference type="ARBA" id="ARBA00022490"/>
    </source>
</evidence>
<reference evidence="4" key="1">
    <citation type="submission" date="2023-02" db="EMBL/GenBank/DDBJ databases">
        <title>Genome of toxic invasive species Heracleum sosnowskyi carries increased number of genes despite the absence of recent whole-genome duplications.</title>
        <authorList>
            <person name="Schelkunov M."/>
            <person name="Shtratnikova V."/>
            <person name="Makarenko M."/>
            <person name="Klepikova A."/>
            <person name="Omelchenko D."/>
            <person name="Novikova G."/>
            <person name="Obukhova E."/>
            <person name="Bogdanov V."/>
            <person name="Penin A."/>
            <person name="Logacheva M."/>
        </authorList>
    </citation>
    <scope>NUCLEOTIDE SEQUENCE</scope>
    <source>
        <strain evidence="4">Hsosn_3</strain>
        <tissue evidence="4">Leaf</tissue>
    </source>
</reference>
<evidence type="ECO:0000256" key="3">
    <source>
        <dbReference type="ARBA" id="ARBA00023274"/>
    </source>
</evidence>
<sequence>MLVVSLADLQKDEDQAYRKIRLRTEDVQGKNVLTNFWGMDFTTDKLRSLVRKWQTLIEAHVDVKTTDSYTLGIFCIGFTKKLSNQPGTYQFSTLAEGSPTFINALLGRLNGAVIGGAASRMVVMGKVGLSAYVFQNPKIITIKTEFH</sequence>
<dbReference type="GO" id="GO:0005840">
    <property type="term" value="C:ribosome"/>
    <property type="evidence" value="ECO:0007669"/>
    <property type="project" value="UniProtKB-KW"/>
</dbReference>
<accession>A0AAD8IJ35</accession>
<comment type="caution">
    <text evidence="4">The sequence shown here is derived from an EMBL/GenBank/DDBJ whole genome shotgun (WGS) entry which is preliminary data.</text>
</comment>
<reference evidence="4" key="2">
    <citation type="submission" date="2023-05" db="EMBL/GenBank/DDBJ databases">
        <authorList>
            <person name="Schelkunov M.I."/>
        </authorList>
    </citation>
    <scope>NUCLEOTIDE SEQUENCE</scope>
    <source>
        <strain evidence="4">Hsosn_3</strain>
        <tissue evidence="4">Leaf</tissue>
    </source>
</reference>
<keyword evidence="1" id="KW-0963">Cytoplasm</keyword>
<dbReference type="InterPro" id="IPR001593">
    <property type="entry name" value="Ribosomal_eS1"/>
</dbReference>
<dbReference type="Proteomes" id="UP001237642">
    <property type="component" value="Unassembled WGS sequence"/>
</dbReference>
<dbReference type="Pfam" id="PF01015">
    <property type="entry name" value="Ribosomal_S3Ae"/>
    <property type="match status" value="1"/>
</dbReference>
<keyword evidence="3" id="KW-0687">Ribonucleoprotein</keyword>
<evidence type="ECO:0000256" key="2">
    <source>
        <dbReference type="ARBA" id="ARBA00022980"/>
    </source>
</evidence>
<dbReference type="SMART" id="SM01397">
    <property type="entry name" value="Ribosomal_S3Ae"/>
    <property type="match status" value="1"/>
</dbReference>
<name>A0AAD8IJ35_9APIA</name>
<dbReference type="GO" id="GO:0003735">
    <property type="term" value="F:structural constituent of ribosome"/>
    <property type="evidence" value="ECO:0007669"/>
    <property type="project" value="InterPro"/>
</dbReference>